<dbReference type="PANTHER" id="PTHR22142">
    <property type="match status" value="1"/>
</dbReference>
<comment type="similarity">
    <text evidence="2 11">Belongs to the SPC24 family.</text>
</comment>
<evidence type="ECO:0000256" key="6">
    <source>
        <dbReference type="ARBA" id="ARBA00022838"/>
    </source>
</evidence>
<feature type="region of interest" description="Disordered" evidence="13">
    <location>
        <begin position="26"/>
        <end position="52"/>
    </location>
</feature>
<accession>A0A8H7AMS7</accession>
<evidence type="ECO:0000313" key="14">
    <source>
        <dbReference type="EMBL" id="KAF7511953.1"/>
    </source>
</evidence>
<keyword evidence="5 11" id="KW-0498">Mitosis</keyword>
<sequence length="274" mass="31101">MMNDVGLAASRLSFTTRSPQINIVGTKLNTTEGSKNHNTRPASPTESHNYSSDSIKMLLDEDPATLIHHTIDNFNIQPDKLALSRINESLSTIQQSRELRIRDAENALRKLSRNLSTLSSQHKETVSSHDSVSHAAEISELDTKKFRIAKAASEVEIETERLEGELETLKAKLADLEMQGLEGDDQARREREADDATMWGVLLYWHAGYMTDKSYRLQLKIYRSLGIDIEPDEAGNYNKAIIRNTKKGDVHVVNIDPKFSKFFYANYFWQTIQT</sequence>
<evidence type="ECO:0000256" key="8">
    <source>
        <dbReference type="ARBA" id="ARBA00023242"/>
    </source>
</evidence>
<comment type="function">
    <text evidence="11">Acts as a component of the essential kinetochore-associated NDC80 complex, which is required for chromosome segregation and spindle checkpoint activity.</text>
</comment>
<keyword evidence="10 11" id="KW-0137">Centromere</keyword>
<dbReference type="EMBL" id="JAACFV010000016">
    <property type="protein sequence ID" value="KAF7511953.1"/>
    <property type="molecule type" value="Genomic_DNA"/>
</dbReference>
<protein>
    <recommendedName>
        <fullName evidence="11">Kinetochore protein Spc24</fullName>
    </recommendedName>
</protein>
<comment type="caution">
    <text evidence="14">The sequence shown here is derived from an EMBL/GenBank/DDBJ whole genome shotgun (WGS) entry which is preliminary data.</text>
</comment>
<dbReference type="GO" id="GO:0007059">
    <property type="term" value="P:chromosome segregation"/>
    <property type="evidence" value="ECO:0007669"/>
    <property type="project" value="TreeGrafter"/>
</dbReference>
<evidence type="ECO:0000256" key="7">
    <source>
        <dbReference type="ARBA" id="ARBA00023054"/>
    </source>
</evidence>
<feature type="compositionally biased region" description="Polar residues" evidence="13">
    <location>
        <begin position="39"/>
        <end position="52"/>
    </location>
</feature>
<evidence type="ECO:0000256" key="1">
    <source>
        <dbReference type="ARBA" id="ARBA00004267"/>
    </source>
</evidence>
<gene>
    <name evidence="14" type="primary">SPC24</name>
    <name evidence="14" type="ORF">GJ744_003186</name>
</gene>
<keyword evidence="3 11" id="KW-0158">Chromosome</keyword>
<dbReference type="SUPFAM" id="SSF143026">
    <property type="entry name" value="Kinetochore globular domain"/>
    <property type="match status" value="1"/>
</dbReference>
<dbReference type="AlphaFoldDB" id="A0A8H7AMS7"/>
<feature type="coiled-coil region" evidence="12">
    <location>
        <begin position="152"/>
        <end position="179"/>
    </location>
</feature>
<evidence type="ECO:0000256" key="9">
    <source>
        <dbReference type="ARBA" id="ARBA00023306"/>
    </source>
</evidence>
<feature type="coiled-coil region" evidence="12">
    <location>
        <begin position="94"/>
        <end position="121"/>
    </location>
</feature>
<keyword evidence="9 11" id="KW-0131">Cell cycle</keyword>
<evidence type="ECO:0000256" key="11">
    <source>
        <dbReference type="RuleBase" id="RU368011"/>
    </source>
</evidence>
<dbReference type="InterPro" id="IPR013252">
    <property type="entry name" value="Ndc80_Spc24"/>
</dbReference>
<dbReference type="OrthoDB" id="3344830at2759"/>
<evidence type="ECO:0000313" key="15">
    <source>
        <dbReference type="Proteomes" id="UP000606974"/>
    </source>
</evidence>
<organism evidence="14 15">
    <name type="scientific">Endocarpon pusillum</name>
    <dbReference type="NCBI Taxonomy" id="364733"/>
    <lineage>
        <taxon>Eukaryota</taxon>
        <taxon>Fungi</taxon>
        <taxon>Dikarya</taxon>
        <taxon>Ascomycota</taxon>
        <taxon>Pezizomycotina</taxon>
        <taxon>Eurotiomycetes</taxon>
        <taxon>Chaetothyriomycetidae</taxon>
        <taxon>Verrucariales</taxon>
        <taxon>Verrucariaceae</taxon>
        <taxon>Endocarpon</taxon>
    </lineage>
</organism>
<name>A0A8H7AMS7_9EURO</name>
<dbReference type="Proteomes" id="UP000606974">
    <property type="component" value="Unassembled WGS sequence"/>
</dbReference>
<dbReference type="GO" id="GO:0031262">
    <property type="term" value="C:Ndc80 complex"/>
    <property type="evidence" value="ECO:0007669"/>
    <property type="project" value="TreeGrafter"/>
</dbReference>
<evidence type="ECO:0000256" key="4">
    <source>
        <dbReference type="ARBA" id="ARBA00022618"/>
    </source>
</evidence>
<comment type="subcellular location">
    <subcellularLocation>
        <location evidence="1">Cytoplasm</location>
        <location evidence="1">Cytoskeleton</location>
        <location evidence="1">Microtubule organizing center</location>
    </subcellularLocation>
    <subcellularLocation>
        <location evidence="11">Nucleus</location>
    </subcellularLocation>
    <subcellularLocation>
        <location evidence="11">Chromosome</location>
        <location evidence="11">Centromere</location>
        <location evidence="11">Kinetochore</location>
    </subcellularLocation>
</comment>
<dbReference type="GO" id="GO:0005815">
    <property type="term" value="C:microtubule organizing center"/>
    <property type="evidence" value="ECO:0007669"/>
    <property type="project" value="UniProtKB-SubCell"/>
</dbReference>
<evidence type="ECO:0000256" key="3">
    <source>
        <dbReference type="ARBA" id="ARBA00022454"/>
    </source>
</evidence>
<reference evidence="14" key="1">
    <citation type="submission" date="2020-02" db="EMBL/GenBank/DDBJ databases">
        <authorList>
            <person name="Palmer J.M."/>
        </authorList>
    </citation>
    <scope>NUCLEOTIDE SEQUENCE</scope>
    <source>
        <strain evidence="14">EPUS1.4</strain>
        <tissue evidence="14">Thallus</tissue>
    </source>
</reference>
<evidence type="ECO:0000256" key="12">
    <source>
        <dbReference type="SAM" id="Coils"/>
    </source>
</evidence>
<dbReference type="Pfam" id="PF08286">
    <property type="entry name" value="Spc24"/>
    <property type="match status" value="1"/>
</dbReference>
<dbReference type="InterPro" id="IPR038066">
    <property type="entry name" value="Spc24_Fungi_globular_sf"/>
</dbReference>
<evidence type="ECO:0000256" key="2">
    <source>
        <dbReference type="ARBA" id="ARBA00007804"/>
    </source>
</evidence>
<keyword evidence="4 11" id="KW-0132">Cell division</keyword>
<evidence type="ECO:0000256" key="10">
    <source>
        <dbReference type="ARBA" id="ARBA00023328"/>
    </source>
</evidence>
<keyword evidence="8 11" id="KW-0539">Nucleus</keyword>
<dbReference type="GO" id="GO:0005634">
    <property type="term" value="C:nucleus"/>
    <property type="evidence" value="ECO:0007669"/>
    <property type="project" value="UniProtKB-SubCell"/>
</dbReference>
<dbReference type="Gene3D" id="3.30.160.430">
    <property type="match status" value="1"/>
</dbReference>
<comment type="subunit">
    <text evidence="11">Component of the NDC80 complex.</text>
</comment>
<evidence type="ECO:0000256" key="5">
    <source>
        <dbReference type="ARBA" id="ARBA00022776"/>
    </source>
</evidence>
<keyword evidence="6 11" id="KW-0995">Kinetochore</keyword>
<proteinExistence type="inferred from homology"/>
<dbReference type="PANTHER" id="PTHR22142:SF2">
    <property type="entry name" value="KINETOCHORE PROTEIN SPC24"/>
    <property type="match status" value="1"/>
</dbReference>
<keyword evidence="7 12" id="KW-0175">Coiled coil</keyword>
<dbReference type="CDD" id="cd11565">
    <property type="entry name" value="RWD_Spc24"/>
    <property type="match status" value="1"/>
</dbReference>
<keyword evidence="15" id="KW-1185">Reference proteome</keyword>
<dbReference type="GO" id="GO:0051301">
    <property type="term" value="P:cell division"/>
    <property type="evidence" value="ECO:0007669"/>
    <property type="project" value="UniProtKB-UniRule"/>
</dbReference>
<dbReference type="GO" id="GO:0008017">
    <property type="term" value="F:microtubule binding"/>
    <property type="evidence" value="ECO:0007669"/>
    <property type="project" value="TreeGrafter"/>
</dbReference>
<evidence type="ECO:0000256" key="13">
    <source>
        <dbReference type="SAM" id="MobiDB-lite"/>
    </source>
</evidence>